<dbReference type="InterPro" id="IPR050943">
    <property type="entry name" value="Glycosyltr_29_Sialyltrsf"/>
</dbReference>
<organism evidence="14 15">
    <name type="scientific">Mugilogobius chulae</name>
    <name type="common">yellowstripe goby</name>
    <dbReference type="NCBI Taxonomy" id="88201"/>
    <lineage>
        <taxon>Eukaryota</taxon>
        <taxon>Metazoa</taxon>
        <taxon>Chordata</taxon>
        <taxon>Craniata</taxon>
        <taxon>Vertebrata</taxon>
        <taxon>Euteleostomi</taxon>
        <taxon>Actinopterygii</taxon>
        <taxon>Neopterygii</taxon>
        <taxon>Teleostei</taxon>
        <taxon>Neoteleostei</taxon>
        <taxon>Acanthomorphata</taxon>
        <taxon>Gobiaria</taxon>
        <taxon>Gobiiformes</taxon>
        <taxon>Gobioidei</taxon>
        <taxon>Gobiidae</taxon>
        <taxon>Gobionellinae</taxon>
        <taxon>Mugilogobius</taxon>
    </lineage>
</organism>
<dbReference type="GO" id="GO:0009311">
    <property type="term" value="P:oligosaccharide metabolic process"/>
    <property type="evidence" value="ECO:0007669"/>
    <property type="project" value="TreeGrafter"/>
</dbReference>
<dbReference type="Gene3D" id="3.90.1480.20">
    <property type="entry name" value="Glycosyl transferase family 29"/>
    <property type="match status" value="1"/>
</dbReference>
<dbReference type="GO" id="GO:0000139">
    <property type="term" value="C:Golgi membrane"/>
    <property type="evidence" value="ECO:0007669"/>
    <property type="project" value="UniProtKB-SubCell"/>
</dbReference>
<evidence type="ECO:0000256" key="7">
    <source>
        <dbReference type="ARBA" id="ARBA00022989"/>
    </source>
</evidence>
<evidence type="ECO:0000256" key="1">
    <source>
        <dbReference type="ARBA" id="ARBA00004323"/>
    </source>
</evidence>
<evidence type="ECO:0000256" key="2">
    <source>
        <dbReference type="ARBA" id="ARBA00006003"/>
    </source>
</evidence>
<evidence type="ECO:0000256" key="4">
    <source>
        <dbReference type="ARBA" id="ARBA00022679"/>
    </source>
</evidence>
<dbReference type="Pfam" id="PF00777">
    <property type="entry name" value="Glyco_transf_29"/>
    <property type="match status" value="1"/>
</dbReference>
<keyword evidence="11" id="KW-0325">Glycoprotein</keyword>
<keyword evidence="5" id="KW-0812">Transmembrane</keyword>
<evidence type="ECO:0000256" key="13">
    <source>
        <dbReference type="SAM" id="MobiDB-lite"/>
    </source>
</evidence>
<keyword evidence="4" id="KW-0808">Transferase</keyword>
<comment type="caution">
    <text evidence="14">The sequence shown here is derived from an EMBL/GenBank/DDBJ whole genome shotgun (WGS) entry which is preliminary data.</text>
</comment>
<dbReference type="AlphaFoldDB" id="A0AAW0PZ89"/>
<dbReference type="PANTHER" id="PTHR11987:SF50">
    <property type="entry name" value="ALPHA-2,8-SIALYLTRANSFERASE 8F"/>
    <property type="match status" value="1"/>
</dbReference>
<comment type="similarity">
    <text evidence="2">Belongs to the glycosyltransferase 29 family.</text>
</comment>
<keyword evidence="8" id="KW-0333">Golgi apparatus</keyword>
<evidence type="ECO:0000313" key="15">
    <source>
        <dbReference type="Proteomes" id="UP001460270"/>
    </source>
</evidence>
<feature type="disulfide bond" evidence="12">
    <location>
        <begin position="134"/>
        <end position="284"/>
    </location>
</feature>
<evidence type="ECO:0000256" key="10">
    <source>
        <dbReference type="ARBA" id="ARBA00023157"/>
    </source>
</evidence>
<evidence type="ECO:0008006" key="16">
    <source>
        <dbReference type="Google" id="ProtNLM"/>
    </source>
</evidence>
<feature type="region of interest" description="Disordered" evidence="13">
    <location>
        <begin position="1"/>
        <end position="47"/>
    </location>
</feature>
<proteinExistence type="inferred from homology"/>
<keyword evidence="3" id="KW-0328">Glycosyltransferase</keyword>
<dbReference type="GO" id="GO:0006491">
    <property type="term" value="P:N-glycan processing"/>
    <property type="evidence" value="ECO:0007669"/>
    <property type="project" value="TreeGrafter"/>
</dbReference>
<evidence type="ECO:0000256" key="3">
    <source>
        <dbReference type="ARBA" id="ARBA00022676"/>
    </source>
</evidence>
<keyword evidence="7" id="KW-1133">Transmembrane helix</keyword>
<dbReference type="GO" id="GO:0003828">
    <property type="term" value="F:alpha-N-acetylneuraminate alpha-2,8-sialyltransferase activity"/>
    <property type="evidence" value="ECO:0007669"/>
    <property type="project" value="TreeGrafter"/>
</dbReference>
<evidence type="ECO:0000256" key="12">
    <source>
        <dbReference type="PIRSR" id="PIRSR005557-2"/>
    </source>
</evidence>
<keyword evidence="15" id="KW-1185">Reference proteome</keyword>
<dbReference type="InterPro" id="IPR001675">
    <property type="entry name" value="Glyco_trans_29"/>
</dbReference>
<evidence type="ECO:0000256" key="5">
    <source>
        <dbReference type="ARBA" id="ARBA00022692"/>
    </source>
</evidence>
<dbReference type="InterPro" id="IPR012163">
    <property type="entry name" value="Sialyl_trans"/>
</dbReference>
<dbReference type="EMBL" id="JBBPFD010000002">
    <property type="protein sequence ID" value="KAK7940074.1"/>
    <property type="molecule type" value="Genomic_DNA"/>
</dbReference>
<comment type="subcellular location">
    <subcellularLocation>
        <location evidence="1">Golgi apparatus membrane</location>
        <topology evidence="1">Single-pass type II membrane protein</topology>
    </subcellularLocation>
</comment>
<dbReference type="PIRSF" id="PIRSF005557">
    <property type="entry name" value="Sialyl_trans"/>
    <property type="match status" value="1"/>
</dbReference>
<keyword evidence="10" id="KW-1015">Disulfide bond</keyword>
<gene>
    <name evidence="14" type="ORF">WMY93_003400</name>
</gene>
<evidence type="ECO:0000256" key="6">
    <source>
        <dbReference type="ARBA" id="ARBA00022968"/>
    </source>
</evidence>
<dbReference type="InterPro" id="IPR038578">
    <property type="entry name" value="GT29-like_sf"/>
</dbReference>
<evidence type="ECO:0000256" key="9">
    <source>
        <dbReference type="ARBA" id="ARBA00023136"/>
    </source>
</evidence>
<name>A0AAW0PZ89_9GOBI</name>
<evidence type="ECO:0000256" key="8">
    <source>
        <dbReference type="ARBA" id="ARBA00023034"/>
    </source>
</evidence>
<accession>A0AAW0PZ89</accession>
<evidence type="ECO:0000313" key="14">
    <source>
        <dbReference type="EMBL" id="KAK7940074.1"/>
    </source>
</evidence>
<keyword evidence="6" id="KW-0735">Signal-anchor</keyword>
<sequence>MVGFKQNPFHINAAPSKTNTAPVPSLYPGFPLTDKANPRPRPQSQKKPCNKFITNIIRKYSSNWTEHEENHQNFRSLLINNCNGFQKAMVTKANTPVKTKLVFDADGYVLEVQENVFNTFVKDSPFSDTVLDTCAVVGNGGILGDSGCGEAIDSAQFVIRCNLPSLDKVFTKHVGRKTSLVTANPGIITNKYGSLLTYRRRFVEDLQIYRDSMIFLPAFSFKHKTQVCLRAAYTLGDFRTSVKPVFMNPEYLKSLDTFWRSQGLDPNNRLSTGLMMVSLALEVCNNVDVYGFWPFGNHPHTFEPVSNHYYDNQKPSRYFHDMPEEFAFLLKLHSQGILRLHLGQCAF</sequence>
<reference evidence="15" key="1">
    <citation type="submission" date="2024-04" db="EMBL/GenBank/DDBJ databases">
        <title>Salinicola lusitanus LLJ914,a marine bacterium isolated from the Okinawa Trough.</title>
        <authorList>
            <person name="Li J."/>
        </authorList>
    </citation>
    <scope>NUCLEOTIDE SEQUENCE [LARGE SCALE GENOMIC DNA]</scope>
</reference>
<dbReference type="Proteomes" id="UP001460270">
    <property type="component" value="Unassembled WGS sequence"/>
</dbReference>
<evidence type="ECO:0000256" key="11">
    <source>
        <dbReference type="ARBA" id="ARBA00023180"/>
    </source>
</evidence>
<dbReference type="PANTHER" id="PTHR11987">
    <property type="entry name" value="ALPHA-2,8-SIALYLTRANSFERASE"/>
    <property type="match status" value="1"/>
</dbReference>
<keyword evidence="9" id="KW-0472">Membrane</keyword>
<protein>
    <recommendedName>
        <fullName evidence="16">ST8 alpha-N-acetyl-neuraminide alpha-2,8-sialyltransferase 6</fullName>
    </recommendedName>
</protein>